<feature type="transmembrane region" description="Helical" evidence="2">
    <location>
        <begin position="47"/>
        <end position="71"/>
    </location>
</feature>
<name>A0A9D1LW07_9FIRM</name>
<dbReference type="EMBL" id="DVND01000182">
    <property type="protein sequence ID" value="HIU49135.1"/>
    <property type="molecule type" value="Genomic_DNA"/>
</dbReference>
<protein>
    <submittedName>
        <fullName evidence="4">Sugar transferase</fullName>
    </submittedName>
</protein>
<sequence>MNPIEIKENALHANKAILPFDKPERAYDVEKIADFQPKPIYGFTKRFVDITVSVISILLFLLPMAIVYIAVAATSKGNPIYKQERLGLNGKKFTIYKFRTMYEDAEKEGPQWSKGEYDERVTPVGKVLRRIKFDEVPQFFNCLKGDLSLVGPRPEREVFYIHFETYVRGFSQRLLVKPGITGLAQIKGGYFLKPEEKIMYDMEYIKTRSLWTDFKILLSTISVIVRANEKK</sequence>
<dbReference type="PANTHER" id="PTHR30576:SF0">
    <property type="entry name" value="UNDECAPRENYL-PHOSPHATE N-ACETYLGALACTOSAMINYL 1-PHOSPHATE TRANSFERASE-RELATED"/>
    <property type="match status" value="1"/>
</dbReference>
<evidence type="ECO:0000256" key="2">
    <source>
        <dbReference type="SAM" id="Phobius"/>
    </source>
</evidence>
<keyword evidence="4" id="KW-0808">Transferase</keyword>
<evidence type="ECO:0000256" key="1">
    <source>
        <dbReference type="ARBA" id="ARBA00006464"/>
    </source>
</evidence>
<proteinExistence type="inferred from homology"/>
<keyword evidence="2" id="KW-0812">Transmembrane</keyword>
<dbReference type="Pfam" id="PF02397">
    <property type="entry name" value="Bac_transf"/>
    <property type="match status" value="1"/>
</dbReference>
<dbReference type="AlphaFoldDB" id="A0A9D1LW07"/>
<reference evidence="4" key="2">
    <citation type="journal article" date="2021" name="PeerJ">
        <title>Extensive microbial diversity within the chicken gut microbiome revealed by metagenomics and culture.</title>
        <authorList>
            <person name="Gilroy R."/>
            <person name="Ravi A."/>
            <person name="Getino M."/>
            <person name="Pursley I."/>
            <person name="Horton D.L."/>
            <person name="Alikhan N.F."/>
            <person name="Baker D."/>
            <person name="Gharbi K."/>
            <person name="Hall N."/>
            <person name="Watson M."/>
            <person name="Adriaenssens E.M."/>
            <person name="Foster-Nyarko E."/>
            <person name="Jarju S."/>
            <person name="Secka A."/>
            <person name="Antonio M."/>
            <person name="Oren A."/>
            <person name="Chaudhuri R.R."/>
            <person name="La Ragione R."/>
            <person name="Hildebrand F."/>
            <person name="Pallen M.J."/>
        </authorList>
    </citation>
    <scope>NUCLEOTIDE SEQUENCE</scope>
    <source>
        <strain evidence="4">ChiSjej4B22-9803</strain>
    </source>
</reference>
<reference evidence="4" key="1">
    <citation type="submission" date="2020-10" db="EMBL/GenBank/DDBJ databases">
        <authorList>
            <person name="Gilroy R."/>
        </authorList>
    </citation>
    <scope>NUCLEOTIDE SEQUENCE</scope>
    <source>
        <strain evidence="4">ChiSjej4B22-9803</strain>
    </source>
</reference>
<comment type="caution">
    <text evidence="4">The sequence shown here is derived from an EMBL/GenBank/DDBJ whole genome shotgun (WGS) entry which is preliminary data.</text>
</comment>
<gene>
    <name evidence="4" type="ORF">IAB04_07195</name>
</gene>
<feature type="domain" description="Bacterial sugar transferase" evidence="3">
    <location>
        <begin position="45"/>
        <end position="225"/>
    </location>
</feature>
<organism evidence="4 5">
    <name type="scientific">Candidatus Avimonoglobus intestinipullorum</name>
    <dbReference type="NCBI Taxonomy" id="2840699"/>
    <lineage>
        <taxon>Bacteria</taxon>
        <taxon>Bacillati</taxon>
        <taxon>Bacillota</taxon>
        <taxon>Clostridia</taxon>
        <taxon>Eubacteriales</taxon>
        <taxon>Candidatus Avimonoglobus</taxon>
    </lineage>
</organism>
<dbReference type="InterPro" id="IPR003362">
    <property type="entry name" value="Bact_transf"/>
</dbReference>
<accession>A0A9D1LW07</accession>
<dbReference type="Proteomes" id="UP000824111">
    <property type="component" value="Unassembled WGS sequence"/>
</dbReference>
<evidence type="ECO:0000259" key="3">
    <source>
        <dbReference type="Pfam" id="PF02397"/>
    </source>
</evidence>
<evidence type="ECO:0000313" key="4">
    <source>
        <dbReference type="EMBL" id="HIU49135.1"/>
    </source>
</evidence>
<comment type="similarity">
    <text evidence="1">Belongs to the bacterial sugar transferase family.</text>
</comment>
<evidence type="ECO:0000313" key="5">
    <source>
        <dbReference type="Proteomes" id="UP000824111"/>
    </source>
</evidence>
<dbReference type="PANTHER" id="PTHR30576">
    <property type="entry name" value="COLANIC BIOSYNTHESIS UDP-GLUCOSE LIPID CARRIER TRANSFERASE"/>
    <property type="match status" value="1"/>
</dbReference>
<keyword evidence="2" id="KW-0472">Membrane</keyword>
<dbReference type="GO" id="GO:0016780">
    <property type="term" value="F:phosphotransferase activity, for other substituted phosphate groups"/>
    <property type="evidence" value="ECO:0007669"/>
    <property type="project" value="TreeGrafter"/>
</dbReference>
<keyword evidence="2" id="KW-1133">Transmembrane helix</keyword>